<dbReference type="PANTHER" id="PTHR48229">
    <property type="entry name" value="CAIB/BAIF FAMILY ENZYME (AFU_ORTHOLOGUE AFUA_1G05360)-RELATED"/>
    <property type="match status" value="1"/>
</dbReference>
<evidence type="ECO:0000313" key="1">
    <source>
        <dbReference type="EMBL" id="RAS32082.1"/>
    </source>
</evidence>
<dbReference type="SUPFAM" id="SSF89796">
    <property type="entry name" value="CoA-transferase family III (CaiB/BaiF)"/>
    <property type="match status" value="2"/>
</dbReference>
<organism evidence="1 2">
    <name type="scientific">Paraburkholderia bryophila</name>
    <dbReference type="NCBI Taxonomy" id="420952"/>
    <lineage>
        <taxon>Bacteria</taxon>
        <taxon>Pseudomonadati</taxon>
        <taxon>Pseudomonadota</taxon>
        <taxon>Betaproteobacteria</taxon>
        <taxon>Burkholderiales</taxon>
        <taxon>Burkholderiaceae</taxon>
        <taxon>Paraburkholderia</taxon>
    </lineage>
</organism>
<dbReference type="InterPro" id="IPR003673">
    <property type="entry name" value="CoA-Trfase_fam_III"/>
</dbReference>
<gene>
    <name evidence="1" type="ORF">BX591_108190</name>
</gene>
<accession>A0A329CE93</accession>
<dbReference type="Pfam" id="PF02515">
    <property type="entry name" value="CoA_transf_3"/>
    <property type="match status" value="1"/>
</dbReference>
<dbReference type="AlphaFoldDB" id="A0A329CE93"/>
<dbReference type="OrthoDB" id="9058532at2"/>
<dbReference type="Gene3D" id="3.40.50.10540">
    <property type="entry name" value="Crotonobetainyl-coa:carnitine coa-transferase, domain 1"/>
    <property type="match status" value="2"/>
</dbReference>
<comment type="caution">
    <text evidence="1">The sequence shown here is derived from an EMBL/GenBank/DDBJ whole genome shotgun (WGS) entry which is preliminary data.</text>
</comment>
<evidence type="ECO:0000313" key="2">
    <source>
        <dbReference type="Proteomes" id="UP000248918"/>
    </source>
</evidence>
<dbReference type="GO" id="GO:0016740">
    <property type="term" value="F:transferase activity"/>
    <property type="evidence" value="ECO:0007669"/>
    <property type="project" value="UniProtKB-KW"/>
</dbReference>
<dbReference type="Gene3D" id="3.30.1540.10">
    <property type="entry name" value="formyl-coa transferase, domain 3"/>
    <property type="match status" value="1"/>
</dbReference>
<keyword evidence="1" id="KW-0808">Transferase</keyword>
<dbReference type="InterPro" id="IPR052985">
    <property type="entry name" value="CoA-trans_III_biosynth/detox"/>
</dbReference>
<dbReference type="RefSeq" id="WP_111932323.1">
    <property type="nucleotide sequence ID" value="NZ_CADFFP010000009.1"/>
</dbReference>
<protein>
    <submittedName>
        <fullName evidence="1">CoA transferase family III</fullName>
    </submittedName>
</protein>
<dbReference type="PANTHER" id="PTHR48229:SF1">
    <property type="entry name" value="ALPHA METHYLACYL-COA RACEMASE-RELATED"/>
    <property type="match status" value="1"/>
</dbReference>
<dbReference type="EMBL" id="QLTK01000008">
    <property type="protein sequence ID" value="RAS32082.1"/>
    <property type="molecule type" value="Genomic_DNA"/>
</dbReference>
<name>A0A329CE93_9BURK</name>
<proteinExistence type="predicted"/>
<sequence>MAEQRIRILDQGELPALESMLASLGLSQDALGRVSLEGDDLLIRSPHRLTEAVSTAQLLIGSAATVIWRRRTGVETDLSVNTVDALHSLHASHFIWQQGAYLEVGAEHVPVNGFYRTRDDRQVLLCAGPPYMKLLNGYLNFLDCGNSRKAVEAAVARYTADELEDALAGLGIPGCRAFSRDEWLAHPQGRRLAATPVVEIEKIADGEPEPFIENPRFPLDGLRVMDFTHVLAGPRSTQSLAELGAEVLHITSPLHPDTLPQHLGVDMGKYCAYLELEKPDHLQRMHDLVAQADVFATSYRGAVNARYGLTPQEIAARSRKGIVALTVNAYGHAGPWAERVGFDPNGQAASGFAAAEGDGWRHPRLSPVFYLADLMSGYFAAAGMMAALLRRATEGGSYHVKVSLARSAMWVQELGLATPDSIAGLPASDTYPHRSATAHTAFGEVSTLANPVRYTGLPLPHNERLVPYGADAPRWQTVA</sequence>
<reference evidence="1 2" key="1">
    <citation type="submission" date="2018-06" db="EMBL/GenBank/DDBJ databases">
        <title>Genomic Encyclopedia of Type Strains, Phase III (KMG-III): the genomes of soil and plant-associated and newly described type strains.</title>
        <authorList>
            <person name="Whitman W."/>
        </authorList>
    </citation>
    <scope>NUCLEOTIDE SEQUENCE [LARGE SCALE GENOMIC DNA]</scope>
    <source>
        <strain evidence="1 2">LMG 23644</strain>
    </source>
</reference>
<dbReference type="Proteomes" id="UP000248918">
    <property type="component" value="Unassembled WGS sequence"/>
</dbReference>
<dbReference type="InterPro" id="IPR044855">
    <property type="entry name" value="CoA-Trfase_III_dom3_sf"/>
</dbReference>
<dbReference type="InterPro" id="IPR023606">
    <property type="entry name" value="CoA-Trfase_III_dom_1_sf"/>
</dbReference>